<evidence type="ECO:0000313" key="4">
    <source>
        <dbReference type="EMBL" id="WHI60951.1"/>
    </source>
</evidence>
<protein>
    <submittedName>
        <fullName evidence="4">ABC transporter ATP-binding protein</fullName>
    </submittedName>
</protein>
<sequence>MIKVDNITKSYGKVNILNDMTTHFEPGCITGLIGPSGAGKTTLIKCILGMEAIDSGNITIEDVDIPNRKILRSIGYMAQSDALYEDLTAYENMLFFGKLYITKEQNLQTNIQRALEMVNLYNERKKKVSAFSGGMKRRLSLAISFIQNPKILILDEPTVGIDPKLRKSIWNDLFEERNKGKTILVTTHVLDEADKCDRLLLMRVGNIISYGSPDEIKSSFKVNTIEEVFLELGDGVDA</sequence>
<accession>A0AAX3W7R5</accession>
<name>A0AAX3W7R5_MAMLE</name>
<dbReference type="EMBL" id="CP118848">
    <property type="protein sequence ID" value="WHI60951.1"/>
    <property type="molecule type" value="Genomic_DNA"/>
</dbReference>
<gene>
    <name evidence="4" type="ORF">PYH69_04775</name>
</gene>
<dbReference type="InterPro" id="IPR017871">
    <property type="entry name" value="ABC_transporter-like_CS"/>
</dbReference>
<dbReference type="PANTHER" id="PTHR43038:SF3">
    <property type="entry name" value="ABC TRANSPORTER G FAMILY MEMBER 20 ISOFORM X1"/>
    <property type="match status" value="1"/>
</dbReference>
<dbReference type="InterPro" id="IPR003439">
    <property type="entry name" value="ABC_transporter-like_ATP-bd"/>
</dbReference>
<dbReference type="Pfam" id="PF00005">
    <property type="entry name" value="ABC_tran"/>
    <property type="match status" value="1"/>
</dbReference>
<feature type="domain" description="ABC transporter" evidence="3">
    <location>
        <begin position="2"/>
        <end position="229"/>
    </location>
</feature>
<dbReference type="PANTHER" id="PTHR43038">
    <property type="entry name" value="ATP-BINDING CASSETTE, SUB-FAMILY H, MEMBER 1"/>
    <property type="match status" value="1"/>
</dbReference>
<dbReference type="InterPro" id="IPR003593">
    <property type="entry name" value="AAA+_ATPase"/>
</dbReference>
<dbReference type="GO" id="GO:0005524">
    <property type="term" value="F:ATP binding"/>
    <property type="evidence" value="ECO:0007669"/>
    <property type="project" value="UniProtKB-KW"/>
</dbReference>
<dbReference type="GO" id="GO:0016887">
    <property type="term" value="F:ATP hydrolysis activity"/>
    <property type="evidence" value="ECO:0007669"/>
    <property type="project" value="InterPro"/>
</dbReference>
<keyword evidence="2 4" id="KW-0067">ATP-binding</keyword>
<dbReference type="RefSeq" id="WP_282862779.1">
    <property type="nucleotide sequence ID" value="NZ_CP118848.1"/>
</dbReference>
<organism evidence="4 5">
    <name type="scientific">Mammaliicoccus lentus</name>
    <name type="common">Staphylococcus lentus</name>
    <dbReference type="NCBI Taxonomy" id="42858"/>
    <lineage>
        <taxon>Bacteria</taxon>
        <taxon>Bacillati</taxon>
        <taxon>Bacillota</taxon>
        <taxon>Bacilli</taxon>
        <taxon>Bacillales</taxon>
        <taxon>Staphylococcaceae</taxon>
        <taxon>Mammaliicoccus</taxon>
    </lineage>
</organism>
<evidence type="ECO:0000313" key="5">
    <source>
        <dbReference type="Proteomes" id="UP001223261"/>
    </source>
</evidence>
<evidence type="ECO:0000259" key="3">
    <source>
        <dbReference type="PROSITE" id="PS50893"/>
    </source>
</evidence>
<proteinExistence type="predicted"/>
<dbReference type="SUPFAM" id="SSF52540">
    <property type="entry name" value="P-loop containing nucleoside triphosphate hydrolases"/>
    <property type="match status" value="1"/>
</dbReference>
<evidence type="ECO:0000256" key="2">
    <source>
        <dbReference type="ARBA" id="ARBA00022840"/>
    </source>
</evidence>
<dbReference type="Proteomes" id="UP001223261">
    <property type="component" value="Chromosome"/>
</dbReference>
<dbReference type="PROSITE" id="PS00211">
    <property type="entry name" value="ABC_TRANSPORTER_1"/>
    <property type="match status" value="1"/>
</dbReference>
<keyword evidence="1" id="KW-0547">Nucleotide-binding</keyword>
<dbReference type="PROSITE" id="PS50893">
    <property type="entry name" value="ABC_TRANSPORTER_2"/>
    <property type="match status" value="1"/>
</dbReference>
<dbReference type="AlphaFoldDB" id="A0AAX3W7R5"/>
<evidence type="ECO:0000256" key="1">
    <source>
        <dbReference type="ARBA" id="ARBA00022741"/>
    </source>
</evidence>
<dbReference type="SMART" id="SM00382">
    <property type="entry name" value="AAA"/>
    <property type="match status" value="1"/>
</dbReference>
<dbReference type="Gene3D" id="3.40.50.300">
    <property type="entry name" value="P-loop containing nucleotide triphosphate hydrolases"/>
    <property type="match status" value="1"/>
</dbReference>
<dbReference type="InterPro" id="IPR027417">
    <property type="entry name" value="P-loop_NTPase"/>
</dbReference>
<reference evidence="4" key="1">
    <citation type="journal article" date="2023" name="Antibiotics">
        <title>Prevalence and Molecular Characterization of Methicillin-Resistant Staphylococci (MRS) and Mammaliicocci (MRM) in Dromedary Camels from Algeria: First Detection of SCCmec-mecC Hybrid in Methicillin-Resistant Mammaliicoccus lentus.</title>
        <authorList>
            <person name="Belhout C."/>
            <person name="Boyen F."/>
            <person name="Vereecke N."/>
            <person name="Theuns S."/>
            <person name="Taibi N."/>
            <person name="Stegger M."/>
            <person name="de la Fe-Rodriguez P.Y."/>
            <person name="Bouayad L."/>
            <person name="Elgroud R."/>
            <person name="Butaye P."/>
        </authorList>
    </citation>
    <scope>NUCLEOTIDE SEQUENCE</scope>
    <source>
        <strain evidence="4">7048</strain>
    </source>
</reference>